<gene>
    <name evidence="10" type="ORF">EKG95_23090</name>
</gene>
<accession>A0A5X6EQZ6</accession>
<dbReference type="InterPro" id="IPR000515">
    <property type="entry name" value="MetI-like"/>
</dbReference>
<dbReference type="CDD" id="cd06261">
    <property type="entry name" value="TM_PBP2"/>
    <property type="match status" value="1"/>
</dbReference>
<dbReference type="PROSITE" id="PS50928">
    <property type="entry name" value="ABC_TM1"/>
    <property type="match status" value="1"/>
</dbReference>
<feature type="transmembrane region" description="Helical" evidence="8">
    <location>
        <begin position="211"/>
        <end position="233"/>
    </location>
</feature>
<dbReference type="GO" id="GO:0055085">
    <property type="term" value="P:transmembrane transport"/>
    <property type="evidence" value="ECO:0007669"/>
    <property type="project" value="InterPro"/>
</dbReference>
<dbReference type="PANTHER" id="PTHR43386:SF1">
    <property type="entry name" value="D,D-DIPEPTIDE TRANSPORT SYSTEM PERMEASE PROTEIN DDPC-RELATED"/>
    <property type="match status" value="1"/>
</dbReference>
<comment type="caution">
    <text evidence="10">The sequence shown here is derived from an EMBL/GenBank/DDBJ whole genome shotgun (WGS) entry which is preliminary data.</text>
</comment>
<keyword evidence="6 8" id="KW-1133">Transmembrane helix</keyword>
<reference evidence="10" key="1">
    <citation type="submission" date="2018-12" db="EMBL/GenBank/DDBJ databases">
        <authorList>
            <person name="Ashton P.M."/>
            <person name="Dallman T."/>
            <person name="Nair S."/>
            <person name="De Pinna E."/>
            <person name="Peters T."/>
            <person name="Grant K."/>
        </authorList>
    </citation>
    <scope>NUCLEOTIDE SEQUENCE</scope>
    <source>
        <strain evidence="10">650060</strain>
    </source>
</reference>
<evidence type="ECO:0000313" key="10">
    <source>
        <dbReference type="EMBL" id="ECA3794649.1"/>
    </source>
</evidence>
<evidence type="ECO:0000256" key="7">
    <source>
        <dbReference type="ARBA" id="ARBA00023136"/>
    </source>
</evidence>
<comment type="similarity">
    <text evidence="8">Belongs to the binding-protein-dependent transport system permease family.</text>
</comment>
<dbReference type="InterPro" id="IPR035906">
    <property type="entry name" value="MetI-like_sf"/>
</dbReference>
<dbReference type="Pfam" id="PF00528">
    <property type="entry name" value="BPD_transp_1"/>
    <property type="match status" value="1"/>
</dbReference>
<protein>
    <submittedName>
        <fullName evidence="10">ABC transporter permease</fullName>
    </submittedName>
</protein>
<evidence type="ECO:0000259" key="9">
    <source>
        <dbReference type="PROSITE" id="PS50928"/>
    </source>
</evidence>
<feature type="domain" description="ABC transmembrane type-1" evidence="9">
    <location>
        <begin position="97"/>
        <end position="288"/>
    </location>
</feature>
<comment type="subcellular location">
    <subcellularLocation>
        <location evidence="1">Cell inner membrane</location>
        <topology evidence="1">Multi-pass membrane protein</topology>
    </subcellularLocation>
    <subcellularLocation>
        <location evidence="8">Cell membrane</location>
        <topology evidence="8">Multi-pass membrane protein</topology>
    </subcellularLocation>
</comment>
<evidence type="ECO:0000256" key="3">
    <source>
        <dbReference type="ARBA" id="ARBA00022475"/>
    </source>
</evidence>
<dbReference type="InterPro" id="IPR050366">
    <property type="entry name" value="BP-dependent_transpt_permease"/>
</dbReference>
<dbReference type="SUPFAM" id="SSF161098">
    <property type="entry name" value="MetI-like"/>
    <property type="match status" value="1"/>
</dbReference>
<keyword evidence="5 8" id="KW-0812">Transmembrane</keyword>
<name>A0A5X6EQZ6_SALET</name>
<keyword evidence="7 8" id="KW-0472">Membrane</keyword>
<evidence type="ECO:0000256" key="6">
    <source>
        <dbReference type="ARBA" id="ARBA00022989"/>
    </source>
</evidence>
<evidence type="ECO:0000256" key="5">
    <source>
        <dbReference type="ARBA" id="ARBA00022692"/>
    </source>
</evidence>
<keyword evidence="4" id="KW-0997">Cell inner membrane</keyword>
<dbReference type="Gene3D" id="1.10.3720.10">
    <property type="entry name" value="MetI-like"/>
    <property type="match status" value="1"/>
</dbReference>
<evidence type="ECO:0000256" key="8">
    <source>
        <dbReference type="RuleBase" id="RU363032"/>
    </source>
</evidence>
<evidence type="ECO:0000256" key="1">
    <source>
        <dbReference type="ARBA" id="ARBA00004429"/>
    </source>
</evidence>
<proteinExistence type="inferred from homology"/>
<feature type="transmembrane region" description="Helical" evidence="8">
    <location>
        <begin position="267"/>
        <end position="291"/>
    </location>
</feature>
<dbReference type="AlphaFoldDB" id="A0A5X6EQZ6"/>
<feature type="transmembrane region" description="Helical" evidence="8">
    <location>
        <begin position="99"/>
        <end position="120"/>
    </location>
</feature>
<dbReference type="GO" id="GO:0005886">
    <property type="term" value="C:plasma membrane"/>
    <property type="evidence" value="ECO:0007669"/>
    <property type="project" value="UniProtKB-SubCell"/>
</dbReference>
<feature type="transmembrane region" description="Helical" evidence="8">
    <location>
        <begin position="161"/>
        <end position="180"/>
    </location>
</feature>
<sequence>MLLNKNEKFTLVGEDYRQNYLNEIKRIPWYHQLRDYPWSSAIVLVIVVSGCFFSDFIINHDPNGYYLLNLNEPPNCEFYFGTDSLGRDIYSIIWYGGKYSLTIGFLSASVTTFFGVFYGCISGMASEYIDNLLMRTVELLQSIPRLLITLLMVSLMGTQNIVTLSLVIGGVGWFALARIVRGEVRQIRNSEYILIARCMGCSLPYLIRRHLIPNVISAIMFVIISSVSVSMIMESTLSFLGLGLPVETLSWGSILSIADKALLLNTWWVIVFPGLFLIVTLVSISGIGHYFRKQVNNRQSNL</sequence>
<dbReference type="EMBL" id="AAHUDZ010000041">
    <property type="protein sequence ID" value="ECA3794649.1"/>
    <property type="molecule type" value="Genomic_DNA"/>
</dbReference>
<evidence type="ECO:0000256" key="4">
    <source>
        <dbReference type="ARBA" id="ARBA00022519"/>
    </source>
</evidence>
<dbReference type="PANTHER" id="PTHR43386">
    <property type="entry name" value="OLIGOPEPTIDE TRANSPORT SYSTEM PERMEASE PROTEIN APPC"/>
    <property type="match status" value="1"/>
</dbReference>
<keyword evidence="2 8" id="KW-0813">Transport</keyword>
<feature type="transmembrane region" description="Helical" evidence="8">
    <location>
        <begin position="36"/>
        <end position="58"/>
    </location>
</feature>
<organism evidence="10">
    <name type="scientific">Salmonella enterica subsp. enterica serovar Aqua</name>
    <dbReference type="NCBI Taxonomy" id="1302615"/>
    <lineage>
        <taxon>Bacteria</taxon>
        <taxon>Pseudomonadati</taxon>
        <taxon>Pseudomonadota</taxon>
        <taxon>Gammaproteobacteria</taxon>
        <taxon>Enterobacterales</taxon>
        <taxon>Enterobacteriaceae</taxon>
        <taxon>Salmonella</taxon>
    </lineage>
</organism>
<keyword evidence="3" id="KW-1003">Cell membrane</keyword>
<evidence type="ECO:0000256" key="2">
    <source>
        <dbReference type="ARBA" id="ARBA00022448"/>
    </source>
</evidence>